<reference evidence="5" key="1">
    <citation type="journal article" date="2021" name="PeerJ">
        <title>Extensive microbial diversity within the chicken gut microbiome revealed by metagenomics and culture.</title>
        <authorList>
            <person name="Gilroy R."/>
            <person name="Ravi A."/>
            <person name="Getino M."/>
            <person name="Pursley I."/>
            <person name="Horton D.L."/>
            <person name="Alikhan N.F."/>
            <person name="Baker D."/>
            <person name="Gharbi K."/>
            <person name="Hall N."/>
            <person name="Watson M."/>
            <person name="Adriaenssens E.M."/>
            <person name="Foster-Nyarko E."/>
            <person name="Jarju S."/>
            <person name="Secka A."/>
            <person name="Antonio M."/>
            <person name="Oren A."/>
            <person name="Chaudhuri R.R."/>
            <person name="La Ragione R."/>
            <person name="Hildebrand F."/>
            <person name="Pallen M.J."/>
        </authorList>
    </citation>
    <scope>NUCLEOTIDE SEQUENCE</scope>
    <source>
        <strain evidence="5">ChiGjej2B2-19336</strain>
    </source>
</reference>
<name>A0A921DSR0_9BACT</name>
<protein>
    <submittedName>
        <fullName evidence="5">HU family DNA-binding protein</fullName>
    </submittedName>
</protein>
<keyword evidence="2" id="KW-0226">DNA condensation</keyword>
<dbReference type="PANTHER" id="PTHR33175">
    <property type="entry name" value="DNA-BINDING PROTEIN HU"/>
    <property type="match status" value="1"/>
</dbReference>
<comment type="similarity">
    <text evidence="1 4">Belongs to the bacterial histone-like protein family.</text>
</comment>
<dbReference type="InterPro" id="IPR020816">
    <property type="entry name" value="Histone-like_DNA-bd_CS"/>
</dbReference>
<sequence>MTKAELIAKIAEQASLSKSGAEQSLNALLDAIQEALASDGKLSLPGFGSLVVEERKERKGHNPRTGEAITIPAGKVVKFRAGINLKKQIQ</sequence>
<dbReference type="EMBL" id="DYZA01000255">
    <property type="protein sequence ID" value="HJD98406.1"/>
    <property type="molecule type" value="Genomic_DNA"/>
</dbReference>
<evidence type="ECO:0000256" key="3">
    <source>
        <dbReference type="ARBA" id="ARBA00023125"/>
    </source>
</evidence>
<dbReference type="PROSITE" id="PS00045">
    <property type="entry name" value="HISTONE_LIKE"/>
    <property type="match status" value="1"/>
</dbReference>
<dbReference type="CDD" id="cd13831">
    <property type="entry name" value="HU"/>
    <property type="match status" value="1"/>
</dbReference>
<dbReference type="PANTHER" id="PTHR33175:SF3">
    <property type="entry name" value="DNA-BINDING PROTEIN HU-BETA"/>
    <property type="match status" value="1"/>
</dbReference>
<dbReference type="Pfam" id="PF00216">
    <property type="entry name" value="Bac_DNA_binding"/>
    <property type="match status" value="1"/>
</dbReference>
<proteinExistence type="inferred from homology"/>
<dbReference type="InterPro" id="IPR010992">
    <property type="entry name" value="IHF-like_DNA-bd_dom_sf"/>
</dbReference>
<dbReference type="PRINTS" id="PR01727">
    <property type="entry name" value="DNABINDINGHU"/>
</dbReference>
<evidence type="ECO:0000313" key="5">
    <source>
        <dbReference type="EMBL" id="HJD98406.1"/>
    </source>
</evidence>
<evidence type="ECO:0000256" key="1">
    <source>
        <dbReference type="ARBA" id="ARBA00010529"/>
    </source>
</evidence>
<gene>
    <name evidence="5" type="ORF">K8W16_12285</name>
</gene>
<dbReference type="InterPro" id="IPR000119">
    <property type="entry name" value="Hist_DNA-bd"/>
</dbReference>
<dbReference type="GO" id="GO:0030261">
    <property type="term" value="P:chromosome condensation"/>
    <property type="evidence" value="ECO:0007669"/>
    <property type="project" value="UniProtKB-KW"/>
</dbReference>
<dbReference type="AlphaFoldDB" id="A0A921DSR0"/>
<dbReference type="RefSeq" id="WP_304124308.1">
    <property type="nucleotide sequence ID" value="NZ_DYZA01000255.1"/>
</dbReference>
<dbReference type="GO" id="GO:0030527">
    <property type="term" value="F:structural constituent of chromatin"/>
    <property type="evidence" value="ECO:0007669"/>
    <property type="project" value="InterPro"/>
</dbReference>
<reference evidence="5" key="2">
    <citation type="submission" date="2021-09" db="EMBL/GenBank/DDBJ databases">
        <authorList>
            <person name="Gilroy R."/>
        </authorList>
    </citation>
    <scope>NUCLEOTIDE SEQUENCE</scope>
    <source>
        <strain evidence="5">ChiGjej2B2-19336</strain>
    </source>
</reference>
<accession>A0A921DSR0</accession>
<evidence type="ECO:0000256" key="2">
    <source>
        <dbReference type="ARBA" id="ARBA00023067"/>
    </source>
</evidence>
<dbReference type="Gene3D" id="4.10.520.10">
    <property type="entry name" value="IHF-like DNA-binding proteins"/>
    <property type="match status" value="1"/>
</dbReference>
<dbReference type="GO" id="GO:0003677">
    <property type="term" value="F:DNA binding"/>
    <property type="evidence" value="ECO:0007669"/>
    <property type="project" value="UniProtKB-KW"/>
</dbReference>
<evidence type="ECO:0000313" key="6">
    <source>
        <dbReference type="Proteomes" id="UP000698963"/>
    </source>
</evidence>
<evidence type="ECO:0000256" key="4">
    <source>
        <dbReference type="RuleBase" id="RU003939"/>
    </source>
</evidence>
<comment type="caution">
    <text evidence="5">The sequence shown here is derived from an EMBL/GenBank/DDBJ whole genome shotgun (WGS) entry which is preliminary data.</text>
</comment>
<dbReference type="SMART" id="SM00411">
    <property type="entry name" value="BHL"/>
    <property type="match status" value="1"/>
</dbReference>
<organism evidence="5 6">
    <name type="scientific">Mailhella massiliensis</name>
    <dbReference type="NCBI Taxonomy" id="1903261"/>
    <lineage>
        <taxon>Bacteria</taxon>
        <taxon>Pseudomonadati</taxon>
        <taxon>Thermodesulfobacteriota</taxon>
        <taxon>Desulfovibrionia</taxon>
        <taxon>Desulfovibrionales</taxon>
        <taxon>Desulfovibrionaceae</taxon>
        <taxon>Mailhella</taxon>
    </lineage>
</organism>
<keyword evidence="3 5" id="KW-0238">DNA-binding</keyword>
<dbReference type="SUPFAM" id="SSF47729">
    <property type="entry name" value="IHF-like DNA-binding proteins"/>
    <property type="match status" value="1"/>
</dbReference>
<dbReference type="Proteomes" id="UP000698963">
    <property type="component" value="Unassembled WGS sequence"/>
</dbReference>